<feature type="transmembrane region" description="Helical" evidence="2">
    <location>
        <begin position="168"/>
        <end position="193"/>
    </location>
</feature>
<feature type="transmembrane region" description="Helical" evidence="2">
    <location>
        <begin position="339"/>
        <end position="361"/>
    </location>
</feature>
<evidence type="ECO:0000256" key="1">
    <source>
        <dbReference type="SAM" id="MobiDB-lite"/>
    </source>
</evidence>
<feature type="region of interest" description="Disordered" evidence="1">
    <location>
        <begin position="1"/>
        <end position="28"/>
    </location>
</feature>
<sequence length="420" mass="42394">MSTADATDDWGAGGTGRGVERKADPGPGSGGAGGLPVWVLGLLPLLLVIVTIGGFVALDGPGIGDRTGPPAEELVVEQTVLKPGTIELTVRNDGPDAVRIAQVQVNDAYAQFTGPSEGVGRLATAKVRVQQPWVEGEAYEVVLLTSTGGTIVHPIDIAVETPDEDGSFFGLMALLGIYVGVIPVALGMLWLPWIRRIPAGVFRVVMAVTVGLLAFLAIDSTLEGLELATLGSQAFGGTALVWIGAVVAYLLLSGVSSWLSGRRRSAEASGASPTQLATLVAVGIGLHNMGEGVAIGSAYSSGALALGAFLVVGFAIHNTTEGLAIVAPIAHTKPSLGRLALLGLLAGGPAVLGAWIGAAAFNTSVAAFLFGFGAGAIVQVIVQLAPTIRDGEGRTLHPPAVAGLLAGMGIMFVTGLLVAG</sequence>
<dbReference type="RefSeq" id="WP_354701349.1">
    <property type="nucleotide sequence ID" value="NZ_CP114014.1"/>
</dbReference>
<keyword evidence="2" id="KW-1133">Transmembrane helix</keyword>
<evidence type="ECO:0000256" key="2">
    <source>
        <dbReference type="SAM" id="Phobius"/>
    </source>
</evidence>
<reference evidence="3" key="1">
    <citation type="submission" date="2022-12" db="EMBL/GenBank/DDBJ databases">
        <title>Paraconexibacter alkalitolerans sp. nov. and Baekduia alba sp. nov., isolated from soil and emended description of the genera Paraconexibacter (Chun et al., 2020) and Baekduia (An et al., 2020).</title>
        <authorList>
            <person name="Vieira S."/>
            <person name="Huber K.J."/>
            <person name="Geppert A."/>
            <person name="Wolf J."/>
            <person name="Neumann-Schaal M."/>
            <person name="Muesken M."/>
            <person name="Overmann J."/>
        </authorList>
    </citation>
    <scope>NUCLEOTIDE SEQUENCE</scope>
    <source>
        <strain evidence="3">AEG42_29</strain>
    </source>
</reference>
<feature type="transmembrane region" description="Helical" evidence="2">
    <location>
        <begin position="37"/>
        <end position="58"/>
    </location>
</feature>
<dbReference type="KEGG" id="parq:DSM112329_01662"/>
<protein>
    <submittedName>
        <fullName evidence="3">Zinc transporter ZupT</fullName>
    </submittedName>
</protein>
<feature type="transmembrane region" description="Helical" evidence="2">
    <location>
        <begin position="367"/>
        <end position="388"/>
    </location>
</feature>
<feature type="transmembrane region" description="Helical" evidence="2">
    <location>
        <begin position="200"/>
        <end position="218"/>
    </location>
</feature>
<evidence type="ECO:0000313" key="3">
    <source>
        <dbReference type="EMBL" id="XAY04824.1"/>
    </source>
</evidence>
<keyword evidence="2" id="KW-0472">Membrane</keyword>
<dbReference type="EMBL" id="CP114014">
    <property type="protein sequence ID" value="XAY04824.1"/>
    <property type="molecule type" value="Genomic_DNA"/>
</dbReference>
<feature type="transmembrane region" description="Helical" evidence="2">
    <location>
        <begin position="400"/>
        <end position="419"/>
    </location>
</feature>
<organism evidence="3">
    <name type="scientific">Paraconexibacter sp. AEG42_29</name>
    <dbReference type="NCBI Taxonomy" id="2997339"/>
    <lineage>
        <taxon>Bacteria</taxon>
        <taxon>Bacillati</taxon>
        <taxon>Actinomycetota</taxon>
        <taxon>Thermoleophilia</taxon>
        <taxon>Solirubrobacterales</taxon>
        <taxon>Paraconexibacteraceae</taxon>
        <taxon>Paraconexibacter</taxon>
    </lineage>
</organism>
<gene>
    <name evidence="3" type="primary">zupT</name>
    <name evidence="3" type="ORF">DSM112329_01662</name>
</gene>
<dbReference type="AlphaFoldDB" id="A0AAU7AU04"/>
<accession>A0AAU7AU04</accession>
<name>A0AAU7AU04_9ACTN</name>
<keyword evidence="2" id="KW-0812">Transmembrane</keyword>
<feature type="transmembrane region" description="Helical" evidence="2">
    <location>
        <begin position="230"/>
        <end position="255"/>
    </location>
</feature>
<feature type="transmembrane region" description="Helical" evidence="2">
    <location>
        <begin position="305"/>
        <end position="327"/>
    </location>
</feature>
<proteinExistence type="predicted"/>